<feature type="coiled-coil region" evidence="1">
    <location>
        <begin position="139"/>
        <end position="166"/>
    </location>
</feature>
<name>A0A2U9IRH2_9CREN</name>
<dbReference type="GeneID" id="36834007"/>
<dbReference type="AlphaFoldDB" id="A0A2U9IRH2"/>
<sequence>MPRITSRALKEHFSGRERKEVAEFFKVVGSDASTVRAVVLEAEASFFNSIQGVMTRTLKLKAFPLFPRRKVEVYVLLGPATNATVTLYDVKIKVGGREVKGMTSISQFSADKYTIGCSLSKELEEEVPSHSLMTMEMMVQAFVDLVKDKERVLEILEEQRERKLHDGYRTHPLNPIYRLKLKTEYVGYRIVEPALIEMSRTDEKGPVEYRKLRDLETNKGVVTAEVYLPKAGLEYAIHYSLG</sequence>
<dbReference type="Proteomes" id="UP000247586">
    <property type="component" value="Chromosome"/>
</dbReference>
<keyword evidence="1" id="KW-0175">Coiled coil</keyword>
<dbReference type="RefSeq" id="WP_110368774.1">
    <property type="nucleotide sequence ID" value="NZ_CP029287.2"/>
</dbReference>
<dbReference type="STRING" id="1293036.GCA_001315825_02568"/>
<evidence type="ECO:0000313" key="2">
    <source>
        <dbReference type="EMBL" id="AWR98620.1"/>
    </source>
</evidence>
<accession>A0A2U9IRH2</accession>
<dbReference type="KEGG" id="mhk:DFR87_01655"/>
<organism evidence="2 3">
    <name type="scientific">Metallosphaera hakonensis JCM 8857 = DSM 7519</name>
    <dbReference type="NCBI Taxonomy" id="1293036"/>
    <lineage>
        <taxon>Archaea</taxon>
        <taxon>Thermoproteota</taxon>
        <taxon>Thermoprotei</taxon>
        <taxon>Sulfolobales</taxon>
        <taxon>Sulfolobaceae</taxon>
        <taxon>Metallosphaera</taxon>
    </lineage>
</organism>
<dbReference type="EMBL" id="CP029287">
    <property type="protein sequence ID" value="AWR98620.1"/>
    <property type="molecule type" value="Genomic_DNA"/>
</dbReference>
<protein>
    <submittedName>
        <fullName evidence="2">Uncharacterized protein</fullName>
    </submittedName>
</protein>
<reference evidence="2" key="1">
    <citation type="submission" date="2018-05" db="EMBL/GenBank/DDBJ databases">
        <title>Complete Genome Sequences of Extremely Thermoacidophilic, Metal-Mobilizing Type-Strain Members of the Archaeal Family Sulfolobaceae: Acidianus brierleyi DSM-1651T, Acidianus sulfidivorans DSM-18786T, Metallosphaera hakonensis DSM-7519T, and Metallosphaera prunae DSM-10039T.</title>
        <authorList>
            <person name="Counts J.A."/>
            <person name="Kelly R.M."/>
        </authorList>
    </citation>
    <scope>NUCLEOTIDE SEQUENCE [LARGE SCALE GENOMIC DNA]</scope>
    <source>
        <strain evidence="2">HO1-1</strain>
    </source>
</reference>
<keyword evidence="3" id="KW-1185">Reference proteome</keyword>
<evidence type="ECO:0000313" key="3">
    <source>
        <dbReference type="Proteomes" id="UP000247586"/>
    </source>
</evidence>
<proteinExistence type="predicted"/>
<evidence type="ECO:0000256" key="1">
    <source>
        <dbReference type="SAM" id="Coils"/>
    </source>
</evidence>
<gene>
    <name evidence="2" type="ORF">DFR87_01655</name>
</gene>